<dbReference type="EMBL" id="BEGY01000127">
    <property type="protein sequence ID" value="GAX84493.1"/>
    <property type="molecule type" value="Genomic_DNA"/>
</dbReference>
<dbReference type="SUPFAM" id="SSF47095">
    <property type="entry name" value="HMG-box"/>
    <property type="match status" value="1"/>
</dbReference>
<name>A0A250XNB8_9CHLO</name>
<dbReference type="Proteomes" id="UP000232323">
    <property type="component" value="Unassembled WGS sequence"/>
</dbReference>
<evidence type="ECO:0000313" key="3">
    <source>
        <dbReference type="Proteomes" id="UP000232323"/>
    </source>
</evidence>
<sequence length="753" mass="80452">MAVRKTTIQAKVAKALEQLSKNRVEAAKTTLEGLGAKLDGKDAKPRKPSKYALFVKSKFAATKKQYPELDAPAIMKKIAEEYNATNTVPEMSPLPPSTVVDAERGDVPSQETVYVSRHLDDVKADETMRATNLAIRALNPGLTHTIGSYEKAAPHANPDGLNEVYSQLLGREVPVENFVHNNMVPFGNVRQPKNNDGFKDKLEIFTGGFDLRPIGYKAEIKPQFAPTPDGVITSGGRAYAGERRDSRLDSIQPSRIRNNELPDALLPIRVGRPGIAGGKTGDVYYDMRDKELPPTVNQLRPGNRPKLSYEGRVVPGLGTAPLGQEAPQPHVNLDQHRMPIYRTQTSADDFFRGPGAVTAPKQTPEIVQVGRMNRGSQDTQHVGPSGGITTRMPAVGAAGSFLVYGNNRDTTTVCMRPGAGAVANAVKALIAPIADALRTTRKEQDVDAPREFGNPGGQGTCVGLKLTVYDANDVARTTLKEAFLSEAPTMNFAPAATFKQTVYDPSDVARTTVKETTTAEAPRLNLAPTATFKRTVYDPSDVARTTLKETTTAESPQLNLAPTATFKQTVYDPSDVARTTLKEAFLSEAPTMNPAPTATFKQVVYFDDAARTTTAETTLAEAPVLNLLGGAHRAVVYDPDDVARVTRKQMTVGLGGGPAGGNVSPRERWTAGAYTTTTYEAGVTQRQVSADAAGTQYGAPGGENAVHDGGAYLLPSDDGARPTNRETTSVNYYGGSQDAGPSAPTDGAMASAP</sequence>
<gene>
    <name evidence="2" type="ORF">CEUSTIGMA_g11913.t1</name>
</gene>
<organism evidence="2 3">
    <name type="scientific">Chlamydomonas eustigma</name>
    <dbReference type="NCBI Taxonomy" id="1157962"/>
    <lineage>
        <taxon>Eukaryota</taxon>
        <taxon>Viridiplantae</taxon>
        <taxon>Chlorophyta</taxon>
        <taxon>core chlorophytes</taxon>
        <taxon>Chlorophyceae</taxon>
        <taxon>CS clade</taxon>
        <taxon>Chlamydomonadales</taxon>
        <taxon>Chlamydomonadaceae</taxon>
        <taxon>Chlamydomonas</taxon>
    </lineage>
</organism>
<protein>
    <submittedName>
        <fullName evidence="2">Uncharacterized protein</fullName>
    </submittedName>
</protein>
<proteinExistence type="predicted"/>
<dbReference type="OrthoDB" id="10663296at2759"/>
<dbReference type="AlphaFoldDB" id="A0A250XNB8"/>
<evidence type="ECO:0000313" key="2">
    <source>
        <dbReference type="EMBL" id="GAX84493.1"/>
    </source>
</evidence>
<keyword evidence="3" id="KW-1185">Reference proteome</keyword>
<feature type="region of interest" description="Disordered" evidence="1">
    <location>
        <begin position="227"/>
        <end position="246"/>
    </location>
</feature>
<comment type="caution">
    <text evidence="2">The sequence shown here is derived from an EMBL/GenBank/DDBJ whole genome shotgun (WGS) entry which is preliminary data.</text>
</comment>
<evidence type="ECO:0000256" key="1">
    <source>
        <dbReference type="SAM" id="MobiDB-lite"/>
    </source>
</evidence>
<dbReference type="InterPro" id="IPR036910">
    <property type="entry name" value="HMG_box_dom_sf"/>
</dbReference>
<reference evidence="2 3" key="1">
    <citation type="submission" date="2017-08" db="EMBL/GenBank/DDBJ databases">
        <title>Acidophilic green algal genome provides insights into adaptation to an acidic environment.</title>
        <authorList>
            <person name="Hirooka S."/>
            <person name="Hirose Y."/>
            <person name="Kanesaki Y."/>
            <person name="Higuchi S."/>
            <person name="Fujiwara T."/>
            <person name="Onuma R."/>
            <person name="Era A."/>
            <person name="Ohbayashi R."/>
            <person name="Uzuka A."/>
            <person name="Nozaki H."/>
            <person name="Yoshikawa H."/>
            <person name="Miyagishima S.Y."/>
        </authorList>
    </citation>
    <scope>NUCLEOTIDE SEQUENCE [LARGE SCALE GENOMIC DNA]</scope>
    <source>
        <strain evidence="2 3">NIES-2499</strain>
    </source>
</reference>
<accession>A0A250XNB8</accession>
<feature type="region of interest" description="Disordered" evidence="1">
    <location>
        <begin position="715"/>
        <end position="753"/>
    </location>
</feature>